<accession>A0A6N7XDT7</accession>
<feature type="domain" description="Radical SAM core" evidence="8">
    <location>
        <begin position="83"/>
        <end position="302"/>
    </location>
</feature>
<evidence type="ECO:0000256" key="6">
    <source>
        <dbReference type="ARBA" id="ARBA00023014"/>
    </source>
</evidence>
<dbReference type="InterPro" id="IPR017896">
    <property type="entry name" value="4Fe4S_Fe-S-bd"/>
</dbReference>
<dbReference type="Pfam" id="PF04055">
    <property type="entry name" value="Radical_SAM"/>
    <property type="match status" value="1"/>
</dbReference>
<name>A0A6N7XDT7_9FIRM</name>
<dbReference type="UniPathway" id="UPA00782"/>
<organism evidence="9 10">
    <name type="scientific">Peptostreptococcus porci</name>
    <dbReference type="NCBI Taxonomy" id="2652282"/>
    <lineage>
        <taxon>Bacteria</taxon>
        <taxon>Bacillati</taxon>
        <taxon>Bacillota</taxon>
        <taxon>Clostridia</taxon>
        <taxon>Peptostreptococcales</taxon>
        <taxon>Peptostreptococcaceae</taxon>
        <taxon>Peptostreptococcus</taxon>
    </lineage>
</organism>
<dbReference type="InterPro" id="IPR023885">
    <property type="entry name" value="4Fe4S-binding_SPASM_dom"/>
</dbReference>
<dbReference type="GO" id="GO:0016491">
    <property type="term" value="F:oxidoreductase activity"/>
    <property type="evidence" value="ECO:0007669"/>
    <property type="project" value="InterPro"/>
</dbReference>
<dbReference type="SFLD" id="SFLDG01067">
    <property type="entry name" value="SPASM/twitch_domain_containing"/>
    <property type="match status" value="1"/>
</dbReference>
<comment type="caution">
    <text evidence="9">The sequence shown here is derived from an EMBL/GenBank/DDBJ whole genome shotgun (WGS) entry which is preliminary data.</text>
</comment>
<evidence type="ECO:0000256" key="3">
    <source>
        <dbReference type="ARBA" id="ARBA00022691"/>
    </source>
</evidence>
<dbReference type="InterPro" id="IPR058240">
    <property type="entry name" value="rSAM_sf"/>
</dbReference>
<evidence type="ECO:0000256" key="5">
    <source>
        <dbReference type="ARBA" id="ARBA00023004"/>
    </source>
</evidence>
<keyword evidence="6" id="KW-0411">Iron-sulfur</keyword>
<dbReference type="SFLD" id="SFLDG01384">
    <property type="entry name" value="thioether_bond_formation_requi"/>
    <property type="match status" value="1"/>
</dbReference>
<evidence type="ECO:0000256" key="2">
    <source>
        <dbReference type="ARBA" id="ARBA00022485"/>
    </source>
</evidence>
<evidence type="ECO:0000256" key="1">
    <source>
        <dbReference type="ARBA" id="ARBA00001966"/>
    </source>
</evidence>
<dbReference type="PANTHER" id="PTHR43787:SF3">
    <property type="entry name" value="ARYLSULFATASE REGULATORY PROTEIN"/>
    <property type="match status" value="1"/>
</dbReference>
<keyword evidence="3" id="KW-0949">S-adenosyl-L-methionine</keyword>
<evidence type="ECO:0000259" key="8">
    <source>
        <dbReference type="PROSITE" id="PS51918"/>
    </source>
</evidence>
<dbReference type="InterPro" id="IPR013785">
    <property type="entry name" value="Aldolase_TIM"/>
</dbReference>
<dbReference type="PANTHER" id="PTHR43787">
    <property type="entry name" value="FEMO COFACTOR BIOSYNTHESIS PROTEIN NIFB-RELATED"/>
    <property type="match status" value="1"/>
</dbReference>
<feature type="domain" description="4Fe-4S ferredoxin-type" evidence="7">
    <location>
        <begin position="369"/>
        <end position="400"/>
    </location>
</feature>
<keyword evidence="4" id="KW-0479">Metal-binding</keyword>
<dbReference type="EMBL" id="VUNE01000003">
    <property type="protein sequence ID" value="MST62512.1"/>
    <property type="molecule type" value="Genomic_DNA"/>
</dbReference>
<dbReference type="GO" id="GO:0046872">
    <property type="term" value="F:metal ion binding"/>
    <property type="evidence" value="ECO:0007669"/>
    <property type="project" value="UniProtKB-KW"/>
</dbReference>
<proteinExistence type="predicted"/>
<keyword evidence="5" id="KW-0408">Iron</keyword>
<dbReference type="RefSeq" id="WP_154537907.1">
    <property type="nucleotide sequence ID" value="NZ_JAXFFP010000009.1"/>
</dbReference>
<sequence>MYQSKYNIIQNSKNKVIVYNTFSGGIISLNQEEFSVLNGIEKDAYDSNNKHALLYDELLRGNFIETEYGEQLNKLKFESYYSRYSKNEISLTIAPTTNCNFRCPYCYEKGIKYEDMSDEVVKNVIDFINSQNTDVINICWYGGEPLLEIDTIEKIIKGIRKDGLTINNSIVTNGYLLDGCVRDKLKELNILNIQITIDGPEFIHDKRRFRFDGGKTFRAIIENITHLCKDAHISLRVNVDKTNIGYIDNLMEYLEKEGILDNVHIYLAPVDDINMSLPNSDDLYINYDENDFTLKQKDFLKRMLLKNGDDIFEERNPYLCGAVSPHSLLIDPLGDLYKCWNDIGRKEYKIGNIKDGVVESDKLYKWLSYDPFRDEECINCSVFPICLNGCPYSVIRKNKKICDSNKNNYKELLTTFL</sequence>
<dbReference type="CDD" id="cd01335">
    <property type="entry name" value="Radical_SAM"/>
    <property type="match status" value="1"/>
</dbReference>
<dbReference type="SFLD" id="SFLDS00029">
    <property type="entry name" value="Radical_SAM"/>
    <property type="match status" value="1"/>
</dbReference>
<dbReference type="InterPro" id="IPR007197">
    <property type="entry name" value="rSAM"/>
</dbReference>
<evidence type="ECO:0000259" key="7">
    <source>
        <dbReference type="PROSITE" id="PS51379"/>
    </source>
</evidence>
<dbReference type="InterPro" id="IPR023867">
    <property type="entry name" value="Sulphatase_maturase_rSAM"/>
</dbReference>
<dbReference type="PROSITE" id="PS51918">
    <property type="entry name" value="RADICAL_SAM"/>
    <property type="match status" value="1"/>
</dbReference>
<dbReference type="GO" id="GO:0051539">
    <property type="term" value="F:4 iron, 4 sulfur cluster binding"/>
    <property type="evidence" value="ECO:0007669"/>
    <property type="project" value="UniProtKB-KW"/>
</dbReference>
<reference evidence="9 10" key="1">
    <citation type="submission" date="2019-08" db="EMBL/GenBank/DDBJ databases">
        <title>In-depth cultivation of the pig gut microbiome towards novel bacterial diversity and tailored functional studies.</title>
        <authorList>
            <person name="Wylensek D."/>
            <person name="Hitch T.C.A."/>
            <person name="Clavel T."/>
        </authorList>
    </citation>
    <scope>NUCLEOTIDE SEQUENCE [LARGE SCALE GENOMIC DNA]</scope>
    <source>
        <strain evidence="9 10">WCA-SAB-591-4A-A</strain>
    </source>
</reference>
<evidence type="ECO:0000313" key="10">
    <source>
        <dbReference type="Proteomes" id="UP000440713"/>
    </source>
</evidence>
<dbReference type="Gene3D" id="3.20.20.70">
    <property type="entry name" value="Aldolase class I"/>
    <property type="match status" value="1"/>
</dbReference>
<dbReference type="SUPFAM" id="SSF102114">
    <property type="entry name" value="Radical SAM enzymes"/>
    <property type="match status" value="1"/>
</dbReference>
<dbReference type="Proteomes" id="UP000440713">
    <property type="component" value="Unassembled WGS sequence"/>
</dbReference>
<keyword evidence="10" id="KW-1185">Reference proteome</keyword>
<protein>
    <submittedName>
        <fullName evidence="9">SPASM domain-containing protein</fullName>
    </submittedName>
</protein>
<comment type="cofactor">
    <cofactor evidence="1">
        <name>[4Fe-4S] cluster</name>
        <dbReference type="ChEBI" id="CHEBI:49883"/>
    </cofactor>
</comment>
<evidence type="ECO:0000313" key="9">
    <source>
        <dbReference type="EMBL" id="MST62512.1"/>
    </source>
</evidence>
<dbReference type="SFLD" id="SFLDG01386">
    <property type="entry name" value="main_SPASM_domain-containing"/>
    <property type="match status" value="1"/>
</dbReference>
<dbReference type="PROSITE" id="PS51379">
    <property type="entry name" value="4FE4S_FER_2"/>
    <property type="match status" value="1"/>
</dbReference>
<dbReference type="NCBIfam" id="TIGR04085">
    <property type="entry name" value="rSAM_more_4Fe4S"/>
    <property type="match status" value="1"/>
</dbReference>
<evidence type="ECO:0000256" key="4">
    <source>
        <dbReference type="ARBA" id="ARBA00022723"/>
    </source>
</evidence>
<keyword evidence="2" id="KW-0004">4Fe-4S</keyword>
<gene>
    <name evidence="9" type="ORF">FYJ71_05985</name>
</gene>
<dbReference type="AlphaFoldDB" id="A0A6N7XDT7"/>